<feature type="transmembrane region" description="Helical" evidence="3">
    <location>
        <begin position="12"/>
        <end position="36"/>
    </location>
</feature>
<evidence type="ECO:0000256" key="2">
    <source>
        <dbReference type="ARBA" id="ARBA00023287"/>
    </source>
</evidence>
<accession>A0ABU0D1U6</accession>
<evidence type="ECO:0000256" key="1">
    <source>
        <dbReference type="ARBA" id="ARBA00004241"/>
    </source>
</evidence>
<evidence type="ECO:0000256" key="3">
    <source>
        <dbReference type="SAM" id="Phobius"/>
    </source>
</evidence>
<evidence type="ECO:0000313" key="4">
    <source>
        <dbReference type="EMBL" id="MDQ0342381.1"/>
    </source>
</evidence>
<keyword evidence="3" id="KW-1133">Transmembrane helix</keyword>
<proteinExistence type="predicted"/>
<keyword evidence="3" id="KW-0812">Transmembrane</keyword>
<reference evidence="4 5" key="1">
    <citation type="submission" date="2023-07" db="EMBL/GenBank/DDBJ databases">
        <title>Genomic Encyclopedia of Type Strains, Phase IV (KMG-IV): sequencing the most valuable type-strain genomes for metagenomic binning, comparative biology and taxonomic classification.</title>
        <authorList>
            <person name="Goeker M."/>
        </authorList>
    </citation>
    <scope>NUCLEOTIDE SEQUENCE [LARGE SCALE GENOMIC DNA]</scope>
    <source>
        <strain evidence="4 5">DSM 27848</strain>
    </source>
</reference>
<dbReference type="Proteomes" id="UP001232343">
    <property type="component" value="Unassembled WGS sequence"/>
</dbReference>
<keyword evidence="5" id="KW-1185">Reference proteome</keyword>
<dbReference type="Pfam" id="PF07963">
    <property type="entry name" value="N_methyl"/>
    <property type="match status" value="1"/>
</dbReference>
<dbReference type="InterPro" id="IPR012902">
    <property type="entry name" value="N_methyl_site"/>
</dbReference>
<dbReference type="PROSITE" id="PS00409">
    <property type="entry name" value="PROKAR_NTER_METHYL"/>
    <property type="match status" value="1"/>
</dbReference>
<comment type="subcellular location">
    <subcellularLocation>
        <location evidence="1">Cell surface</location>
    </subcellularLocation>
</comment>
<protein>
    <submittedName>
        <fullName evidence="4">Prepilin-type N-terminal cleavage/methylation domain-containing protein</fullName>
    </submittedName>
</protein>
<keyword evidence="3" id="KW-0472">Membrane</keyword>
<organism evidence="4 5">
    <name type="scientific">Lederbergia wuyishanensis</name>
    <dbReference type="NCBI Taxonomy" id="1347903"/>
    <lineage>
        <taxon>Bacteria</taxon>
        <taxon>Bacillati</taxon>
        <taxon>Bacillota</taxon>
        <taxon>Bacilli</taxon>
        <taxon>Bacillales</taxon>
        <taxon>Bacillaceae</taxon>
        <taxon>Lederbergia</taxon>
    </lineage>
</organism>
<name>A0ABU0D1U6_9BACI</name>
<comment type="caution">
    <text evidence="4">The sequence shown here is derived from an EMBL/GenBank/DDBJ whole genome shotgun (WGS) entry which is preliminary data.</text>
</comment>
<gene>
    <name evidence="4" type="ORF">J2S14_001174</name>
</gene>
<dbReference type="EMBL" id="JAUSUO010000001">
    <property type="protein sequence ID" value="MDQ0342381.1"/>
    <property type="molecule type" value="Genomic_DNA"/>
</dbReference>
<dbReference type="RefSeq" id="WP_244680544.1">
    <property type="nucleotide sequence ID" value="NZ_JALIRM010000001.1"/>
</dbReference>
<keyword evidence="2" id="KW-0178">Competence</keyword>
<sequence length="446" mass="49811">MIKKYLSQQQGITLLELLTALAIFSLIIGLTFSVLFSSKKFNDKTQAHINLRQEANIIITNIRKHQQNTEKVCYEQLLTNEKLIMEMQIDGVNFKNGDCWIPTDSKDIHVEFTLTDKIDHYNFAIDTIIEGKKRKEFSITMPDSPVKDETFFEYLKNNNIFVHGTDLGFTGSTKVTTENNSGTIVINNLNNSNLVFDSNTEISVKRIYINKQGNDVFIQNSTVLGDLNKTELVRIVGNVHLSSGSPKIYGGTIFIDGSVTFDSNAEIKGKKIIITGDVSLQKGTDISGDEIYIGGTVTSKHNDNIEGKFKDFNLLSEDDIPKDIYTISPTFRQDSWYPDNNYEIRSFGSILNNSKIFSQGNCTLDGTNSNKQNVIIISKGDITVKNFEGSELTGILFAPNGKVTFNGKAFKGVVIARDGFFIGNSSTVTFTNVNEFIKNPELVPFQ</sequence>
<dbReference type="NCBIfam" id="TIGR02532">
    <property type="entry name" value="IV_pilin_GFxxxE"/>
    <property type="match status" value="1"/>
</dbReference>
<evidence type="ECO:0000313" key="5">
    <source>
        <dbReference type="Proteomes" id="UP001232343"/>
    </source>
</evidence>